<dbReference type="STRING" id="354630.SAMN05421821_105335"/>
<evidence type="ECO:0008006" key="6">
    <source>
        <dbReference type="Google" id="ProtNLM"/>
    </source>
</evidence>
<dbReference type="AlphaFoldDB" id="A0A1N6YZB0"/>
<evidence type="ECO:0000313" key="4">
    <source>
        <dbReference type="Proteomes" id="UP000541583"/>
    </source>
</evidence>
<dbReference type="Proteomes" id="UP000541583">
    <property type="component" value="Unassembled WGS sequence"/>
</dbReference>
<evidence type="ECO:0000313" key="2">
    <source>
        <dbReference type="EMBL" id="MBB6109913.1"/>
    </source>
</evidence>
<evidence type="ECO:0000313" key="3">
    <source>
        <dbReference type="EMBL" id="MBB6131221.1"/>
    </source>
</evidence>
<evidence type="ECO:0000313" key="5">
    <source>
        <dbReference type="Proteomes" id="UP000548326"/>
    </source>
</evidence>
<dbReference type="RefSeq" id="WP_076373669.1">
    <property type="nucleotide sequence ID" value="NZ_FTMG01000005.1"/>
</dbReference>
<proteinExistence type="predicted"/>
<feature type="signal peptide" evidence="1">
    <location>
        <begin position="1"/>
        <end position="20"/>
    </location>
</feature>
<keyword evidence="4" id="KW-1185">Reference proteome</keyword>
<keyword evidence="1" id="KW-0732">Signal</keyword>
<organism evidence="3 5">
    <name type="scientific">Mucilaginibacter lappiensis</name>
    <dbReference type="NCBI Taxonomy" id="354630"/>
    <lineage>
        <taxon>Bacteria</taxon>
        <taxon>Pseudomonadati</taxon>
        <taxon>Bacteroidota</taxon>
        <taxon>Sphingobacteriia</taxon>
        <taxon>Sphingobacteriales</taxon>
        <taxon>Sphingobacteriaceae</taxon>
        <taxon>Mucilaginibacter</taxon>
    </lineage>
</organism>
<feature type="chain" id="PRO_5044563114" description="CarboxypepD_reg-like domain-containing protein" evidence="1">
    <location>
        <begin position="21"/>
        <end position="244"/>
    </location>
</feature>
<dbReference type="EMBL" id="JACHCB010000005">
    <property type="protein sequence ID" value="MBB6109913.1"/>
    <property type="molecule type" value="Genomic_DNA"/>
</dbReference>
<protein>
    <recommendedName>
        <fullName evidence="6">CarboxypepD_reg-like domain-containing protein</fullName>
    </recommendedName>
</protein>
<sequence>MPRQFLLILIACLVSALAYGQGVQKGVVYEIKSHTVVAGLRVENSTNGKVTATDKAGKFSIPAKPGDLLLFKSSFYLTDSVLVTDLRERQVFVTAKQTELKEVKVTNVEIKKPASGYVDPEFHGQTMIYQRNAPSAANPKGDPKGGVILRLHYWNKDEKDKKKQAEFLENEQTRDEIAKVFTADNIAKYVPLKGPELDNFILLYIPSVKVYTAGEFNLTNYLSASYKSYLALPPDKRNAGQLIK</sequence>
<dbReference type="OrthoDB" id="1118857at2"/>
<dbReference type="Proteomes" id="UP000548326">
    <property type="component" value="Unassembled WGS sequence"/>
</dbReference>
<accession>A0A1N6YZB0</accession>
<dbReference type="EMBL" id="JACHCA010000021">
    <property type="protein sequence ID" value="MBB6131221.1"/>
    <property type="molecule type" value="Genomic_DNA"/>
</dbReference>
<reference evidence="4 5" key="1">
    <citation type="submission" date="2020-08" db="EMBL/GenBank/DDBJ databases">
        <title>Genomic Encyclopedia of Type Strains, Phase IV (KMG-V): Genome sequencing to study the core and pangenomes of soil and plant-associated prokaryotes.</title>
        <authorList>
            <person name="Whitman W."/>
        </authorList>
    </citation>
    <scope>NUCLEOTIDE SEQUENCE [LARGE SCALE GENOMIC DNA]</scope>
    <source>
        <strain evidence="2 4">ANJLi2</strain>
        <strain evidence="3 5">MP601</strain>
    </source>
</reference>
<evidence type="ECO:0000256" key="1">
    <source>
        <dbReference type="SAM" id="SignalP"/>
    </source>
</evidence>
<name>A0A1N6YZB0_9SPHI</name>
<gene>
    <name evidence="3" type="ORF">HDF22_005372</name>
    <name evidence="2" type="ORF">HDF23_002662</name>
</gene>
<comment type="caution">
    <text evidence="3">The sequence shown here is derived from an EMBL/GenBank/DDBJ whole genome shotgun (WGS) entry which is preliminary data.</text>
</comment>